<protein>
    <submittedName>
        <fullName evidence="7">Interleukin-17F-like</fullName>
    </submittedName>
</protein>
<dbReference type="InterPro" id="IPR029034">
    <property type="entry name" value="Cystine-knot_cytokine"/>
</dbReference>
<dbReference type="InterPro" id="IPR020440">
    <property type="entry name" value="IL-17_chr"/>
</dbReference>
<name>A0A9W2YK76_BIOGL</name>
<evidence type="ECO:0000256" key="2">
    <source>
        <dbReference type="ARBA" id="ARBA00007236"/>
    </source>
</evidence>
<dbReference type="OrthoDB" id="6108548at2759"/>
<dbReference type="Pfam" id="PF06083">
    <property type="entry name" value="IL17"/>
    <property type="match status" value="1"/>
</dbReference>
<dbReference type="GO" id="GO:0005125">
    <property type="term" value="F:cytokine activity"/>
    <property type="evidence" value="ECO:0007669"/>
    <property type="project" value="UniProtKB-KW"/>
</dbReference>
<keyword evidence="5" id="KW-0732">Signal</keyword>
<dbReference type="Proteomes" id="UP001165740">
    <property type="component" value="Chromosome 12"/>
</dbReference>
<keyword evidence="6" id="KW-1185">Reference proteome</keyword>
<evidence type="ECO:0000256" key="3">
    <source>
        <dbReference type="ARBA" id="ARBA00022514"/>
    </source>
</evidence>
<evidence type="ECO:0000256" key="1">
    <source>
        <dbReference type="ARBA" id="ARBA00004613"/>
    </source>
</evidence>
<organism evidence="6 7">
    <name type="scientific">Biomphalaria glabrata</name>
    <name type="common">Bloodfluke planorb</name>
    <name type="synonym">Freshwater snail</name>
    <dbReference type="NCBI Taxonomy" id="6526"/>
    <lineage>
        <taxon>Eukaryota</taxon>
        <taxon>Metazoa</taxon>
        <taxon>Spiralia</taxon>
        <taxon>Lophotrochozoa</taxon>
        <taxon>Mollusca</taxon>
        <taxon>Gastropoda</taxon>
        <taxon>Heterobranchia</taxon>
        <taxon>Euthyneura</taxon>
        <taxon>Panpulmonata</taxon>
        <taxon>Hygrophila</taxon>
        <taxon>Lymnaeoidea</taxon>
        <taxon>Planorbidae</taxon>
        <taxon>Biomphalaria</taxon>
    </lineage>
</organism>
<dbReference type="InterPro" id="IPR010345">
    <property type="entry name" value="IL-17_fam"/>
</dbReference>
<dbReference type="RefSeq" id="XP_055863144.1">
    <property type="nucleotide sequence ID" value="XM_056007169.1"/>
</dbReference>
<dbReference type="GO" id="GO:0005615">
    <property type="term" value="C:extracellular space"/>
    <property type="evidence" value="ECO:0007669"/>
    <property type="project" value="UniProtKB-KW"/>
</dbReference>
<gene>
    <name evidence="7" type="primary">LOC129922181</name>
</gene>
<evidence type="ECO:0000256" key="4">
    <source>
        <dbReference type="ARBA" id="ARBA00022525"/>
    </source>
</evidence>
<comment type="subcellular location">
    <subcellularLocation>
        <location evidence="1">Secreted</location>
    </subcellularLocation>
</comment>
<proteinExistence type="inferred from homology"/>
<keyword evidence="3" id="KW-0202">Cytokine</keyword>
<dbReference type="SUPFAM" id="SSF57501">
    <property type="entry name" value="Cystine-knot cytokines"/>
    <property type="match status" value="1"/>
</dbReference>
<sequence length="136" mass="15949">MEETFFIPQELRYLYKDLTITDRSSDVYTDWIKESEVHTNSGLLSTCPWKYRMVWNPDRIPSSHVEAVCLTAQCLKGKTDVYQDSYHVDSDCSKIEYARWVKVKTRTADGRDKFRKRILMVNVGCTCKPENVIKLN</sequence>
<keyword evidence="4" id="KW-0964">Secreted</keyword>
<reference evidence="7" key="1">
    <citation type="submission" date="2025-08" db="UniProtKB">
        <authorList>
            <consortium name="RefSeq"/>
        </authorList>
    </citation>
    <scope>IDENTIFICATION</scope>
</reference>
<comment type="similarity">
    <text evidence="2">Belongs to the IL-17 family.</text>
</comment>
<dbReference type="GeneID" id="129922181"/>
<dbReference type="PRINTS" id="PR01932">
    <property type="entry name" value="INTRLEUKIN17"/>
</dbReference>
<accession>A0A9W2YK76</accession>
<evidence type="ECO:0000313" key="6">
    <source>
        <dbReference type="Proteomes" id="UP001165740"/>
    </source>
</evidence>
<dbReference type="Gene3D" id="2.10.90.10">
    <property type="entry name" value="Cystine-knot cytokines"/>
    <property type="match status" value="1"/>
</dbReference>
<evidence type="ECO:0000256" key="5">
    <source>
        <dbReference type="ARBA" id="ARBA00022729"/>
    </source>
</evidence>
<dbReference type="AlphaFoldDB" id="A0A9W2YK76"/>
<evidence type="ECO:0000313" key="7">
    <source>
        <dbReference type="RefSeq" id="XP_055863144.1"/>
    </source>
</evidence>